<protein>
    <submittedName>
        <fullName evidence="2">Uncharacterized protein</fullName>
    </submittedName>
</protein>
<dbReference type="Proteomes" id="UP000664132">
    <property type="component" value="Unassembled WGS sequence"/>
</dbReference>
<evidence type="ECO:0000313" key="3">
    <source>
        <dbReference type="Proteomes" id="UP000664132"/>
    </source>
</evidence>
<feature type="compositionally biased region" description="Polar residues" evidence="1">
    <location>
        <begin position="362"/>
        <end position="376"/>
    </location>
</feature>
<feature type="region of interest" description="Disordered" evidence="1">
    <location>
        <begin position="93"/>
        <end position="184"/>
    </location>
</feature>
<name>A0A8H7SYJ5_9HELO</name>
<feature type="compositionally biased region" description="Basic and acidic residues" evidence="1">
    <location>
        <begin position="204"/>
        <end position="214"/>
    </location>
</feature>
<sequence length="421" mass="47430">MPKEPKPKGASNRVAPATPAARNARKQEVKENLGKTTDKVKKRRVEVAARRRKLDELHESYSDSSKPEEKAEYENLEAEVTKLNGELMEWEAELDNLEKEQKDLDGDTMMDPNENKENDGGGELFVGSSSNNTTQPPQIDLTGPNGKSNPLIIGDSDDEEAVFTPAQAREATGQSHDGKIVAWRQQDRSKPVIVRYGPQNAAKYERSTAAKEGNDFDEEETEEFGPDHRLGDQKVAKKFVRKRRELLGIAGLAYNCDLKDLEPREKGETRRVAPLEIWVKWEINGAIHKTWEIRSSIRHLFSSPKKADAYIYEAAKWHAARHQEWQNGQREAKDRSPTPVPNSRLSPTPEPKQPEVKVEGESNGNPLAATNSSAETKSAKRAAMLQYREQWCDLKGIDPENMDPAAEGRFLKAWNEIKDTL</sequence>
<gene>
    <name evidence="2" type="ORF">IFR04_015664</name>
</gene>
<keyword evidence="3" id="KW-1185">Reference proteome</keyword>
<evidence type="ECO:0000313" key="2">
    <source>
        <dbReference type="EMBL" id="KAG4411210.1"/>
    </source>
</evidence>
<dbReference type="AlphaFoldDB" id="A0A8H7SYJ5"/>
<feature type="compositionally biased region" description="Acidic residues" evidence="1">
    <location>
        <begin position="215"/>
        <end position="224"/>
    </location>
</feature>
<feature type="compositionally biased region" description="Basic and acidic residues" evidence="1">
    <location>
        <begin position="96"/>
        <end position="105"/>
    </location>
</feature>
<feature type="compositionally biased region" description="Polar residues" evidence="1">
    <location>
        <begin position="127"/>
        <end position="137"/>
    </location>
</feature>
<organism evidence="2 3">
    <name type="scientific">Cadophora malorum</name>
    <dbReference type="NCBI Taxonomy" id="108018"/>
    <lineage>
        <taxon>Eukaryota</taxon>
        <taxon>Fungi</taxon>
        <taxon>Dikarya</taxon>
        <taxon>Ascomycota</taxon>
        <taxon>Pezizomycotina</taxon>
        <taxon>Leotiomycetes</taxon>
        <taxon>Helotiales</taxon>
        <taxon>Ploettnerulaceae</taxon>
        <taxon>Cadophora</taxon>
    </lineage>
</organism>
<evidence type="ECO:0000256" key="1">
    <source>
        <dbReference type="SAM" id="MobiDB-lite"/>
    </source>
</evidence>
<dbReference type="EMBL" id="JAFJYH010000506">
    <property type="protein sequence ID" value="KAG4411210.1"/>
    <property type="molecule type" value="Genomic_DNA"/>
</dbReference>
<feature type="compositionally biased region" description="Basic and acidic residues" evidence="1">
    <location>
        <begin position="25"/>
        <end position="73"/>
    </location>
</feature>
<dbReference type="OrthoDB" id="3431918at2759"/>
<feature type="region of interest" description="Disordered" evidence="1">
    <location>
        <begin position="322"/>
        <end position="380"/>
    </location>
</feature>
<comment type="caution">
    <text evidence="2">The sequence shown here is derived from an EMBL/GenBank/DDBJ whole genome shotgun (WGS) entry which is preliminary data.</text>
</comment>
<feature type="region of interest" description="Disordered" evidence="1">
    <location>
        <begin position="1"/>
        <end position="74"/>
    </location>
</feature>
<proteinExistence type="predicted"/>
<reference evidence="2" key="1">
    <citation type="submission" date="2021-02" db="EMBL/GenBank/DDBJ databases">
        <title>Genome sequence Cadophora malorum strain M34.</title>
        <authorList>
            <person name="Stefanovic E."/>
            <person name="Vu D."/>
            <person name="Scully C."/>
            <person name="Dijksterhuis J."/>
            <person name="Roader J."/>
            <person name="Houbraken J."/>
        </authorList>
    </citation>
    <scope>NUCLEOTIDE SEQUENCE</scope>
    <source>
        <strain evidence="2">M34</strain>
    </source>
</reference>
<accession>A0A8H7SYJ5</accession>
<feature type="region of interest" description="Disordered" evidence="1">
    <location>
        <begin position="204"/>
        <end position="228"/>
    </location>
</feature>